<accession>A0A0C3D9I4</accession>
<evidence type="ECO:0000256" key="1">
    <source>
        <dbReference type="SAM" id="MobiDB-lite"/>
    </source>
</evidence>
<reference evidence="2 3" key="1">
    <citation type="submission" date="2014-04" db="EMBL/GenBank/DDBJ databases">
        <authorList>
            <consortium name="DOE Joint Genome Institute"/>
            <person name="Kuo A."/>
            <person name="Martino E."/>
            <person name="Perotto S."/>
            <person name="Kohler A."/>
            <person name="Nagy L.G."/>
            <person name="Floudas D."/>
            <person name="Copeland A."/>
            <person name="Barry K.W."/>
            <person name="Cichocki N."/>
            <person name="Veneault-Fourrey C."/>
            <person name="LaButti K."/>
            <person name="Lindquist E.A."/>
            <person name="Lipzen A."/>
            <person name="Lundell T."/>
            <person name="Morin E."/>
            <person name="Murat C."/>
            <person name="Sun H."/>
            <person name="Tunlid A."/>
            <person name="Henrissat B."/>
            <person name="Grigoriev I.V."/>
            <person name="Hibbett D.S."/>
            <person name="Martin F."/>
            <person name="Nordberg H.P."/>
            <person name="Cantor M.N."/>
            <person name="Hua S.X."/>
        </authorList>
    </citation>
    <scope>NUCLEOTIDE SEQUENCE [LARGE SCALE GENOMIC DNA]</scope>
    <source>
        <strain evidence="2 3">Zn</strain>
    </source>
</reference>
<organism evidence="2 3">
    <name type="scientific">Oidiodendron maius (strain Zn)</name>
    <dbReference type="NCBI Taxonomy" id="913774"/>
    <lineage>
        <taxon>Eukaryota</taxon>
        <taxon>Fungi</taxon>
        <taxon>Dikarya</taxon>
        <taxon>Ascomycota</taxon>
        <taxon>Pezizomycotina</taxon>
        <taxon>Leotiomycetes</taxon>
        <taxon>Leotiomycetes incertae sedis</taxon>
        <taxon>Myxotrichaceae</taxon>
        <taxon>Oidiodendron</taxon>
    </lineage>
</organism>
<feature type="region of interest" description="Disordered" evidence="1">
    <location>
        <begin position="151"/>
        <end position="201"/>
    </location>
</feature>
<reference evidence="3" key="2">
    <citation type="submission" date="2015-01" db="EMBL/GenBank/DDBJ databases">
        <title>Evolutionary Origins and Diversification of the Mycorrhizal Mutualists.</title>
        <authorList>
            <consortium name="DOE Joint Genome Institute"/>
            <consortium name="Mycorrhizal Genomics Consortium"/>
            <person name="Kohler A."/>
            <person name="Kuo A."/>
            <person name="Nagy L.G."/>
            <person name="Floudas D."/>
            <person name="Copeland A."/>
            <person name="Barry K.W."/>
            <person name="Cichocki N."/>
            <person name="Veneault-Fourrey C."/>
            <person name="LaButti K."/>
            <person name="Lindquist E.A."/>
            <person name="Lipzen A."/>
            <person name="Lundell T."/>
            <person name="Morin E."/>
            <person name="Murat C."/>
            <person name="Riley R."/>
            <person name="Ohm R."/>
            <person name="Sun H."/>
            <person name="Tunlid A."/>
            <person name="Henrissat B."/>
            <person name="Grigoriev I.V."/>
            <person name="Hibbett D.S."/>
            <person name="Martin F."/>
        </authorList>
    </citation>
    <scope>NUCLEOTIDE SEQUENCE [LARGE SCALE GENOMIC DNA]</scope>
    <source>
        <strain evidence="3">Zn</strain>
    </source>
</reference>
<proteinExistence type="predicted"/>
<dbReference type="AlphaFoldDB" id="A0A0C3D9I4"/>
<dbReference type="HOGENOM" id="CLU_071100_0_0_1"/>
<dbReference type="EMBL" id="KN832870">
    <property type="protein sequence ID" value="KIN07994.1"/>
    <property type="molecule type" value="Genomic_DNA"/>
</dbReference>
<gene>
    <name evidence="2" type="ORF">OIDMADRAFT_174877</name>
</gene>
<name>A0A0C3D9I4_OIDMZ</name>
<feature type="compositionally biased region" description="Pro residues" evidence="1">
    <location>
        <begin position="29"/>
        <end position="46"/>
    </location>
</feature>
<sequence>MPVNGKANGGFAPLALAPINYSLTDGTSIPPPPESPVEEAPPPLAPPKDVEKVVRPPSVDTSANITTDGRGRSSAAFTAPMSPASTRRPSSIRNFLARKSLLAPTSGNGMHYDGSQEELAERPDSVASFRSSGPNLVKKKSWFRRLSSVPKTNTVYENELEQKRPSGPPPPTLPELSQLKAKIPEDDEGGLGGEGLFKNIT</sequence>
<evidence type="ECO:0000313" key="2">
    <source>
        <dbReference type="EMBL" id="KIN07994.1"/>
    </source>
</evidence>
<evidence type="ECO:0000313" key="3">
    <source>
        <dbReference type="Proteomes" id="UP000054321"/>
    </source>
</evidence>
<feature type="compositionally biased region" description="Polar residues" evidence="1">
    <location>
        <begin position="83"/>
        <end position="93"/>
    </location>
</feature>
<protein>
    <submittedName>
        <fullName evidence="2">Uncharacterized protein</fullName>
    </submittedName>
</protein>
<dbReference type="Proteomes" id="UP000054321">
    <property type="component" value="Unassembled WGS sequence"/>
</dbReference>
<keyword evidence="3" id="KW-1185">Reference proteome</keyword>
<dbReference type="OrthoDB" id="5380416at2759"/>
<dbReference type="InParanoid" id="A0A0C3D9I4"/>
<feature type="region of interest" description="Disordered" evidence="1">
    <location>
        <begin position="21"/>
        <end position="133"/>
    </location>
</feature>